<feature type="transmembrane region" description="Helical" evidence="11">
    <location>
        <begin position="217"/>
        <end position="238"/>
    </location>
</feature>
<feature type="transmembrane region" description="Helical" evidence="11">
    <location>
        <begin position="290"/>
        <end position="310"/>
    </location>
</feature>
<dbReference type="GO" id="GO:0009897">
    <property type="term" value="C:external side of plasma membrane"/>
    <property type="evidence" value="ECO:0007669"/>
    <property type="project" value="TreeGrafter"/>
</dbReference>
<keyword evidence="9" id="KW-0325">Glycoprotein</keyword>
<dbReference type="EMBL" id="SOYY01000021">
    <property type="protein sequence ID" value="KAA0706181.1"/>
    <property type="molecule type" value="Genomic_DNA"/>
</dbReference>
<protein>
    <recommendedName>
        <fullName evidence="12">Ig-like domain-containing protein</fullName>
    </recommendedName>
</protein>
<dbReference type="InterPro" id="IPR007110">
    <property type="entry name" value="Ig-like_dom"/>
</dbReference>
<dbReference type="InterPro" id="IPR051713">
    <property type="entry name" value="T-cell_Activation_Regulation"/>
</dbReference>
<evidence type="ECO:0000256" key="4">
    <source>
        <dbReference type="ARBA" id="ARBA00022729"/>
    </source>
</evidence>
<feature type="transmembrane region" description="Helical" evidence="11">
    <location>
        <begin position="185"/>
        <end position="210"/>
    </location>
</feature>
<dbReference type="GO" id="GO:0042102">
    <property type="term" value="P:positive regulation of T cell proliferation"/>
    <property type="evidence" value="ECO:0007669"/>
    <property type="project" value="TreeGrafter"/>
</dbReference>
<keyword evidence="10" id="KW-0393">Immunoglobulin domain</keyword>
<evidence type="ECO:0000256" key="9">
    <source>
        <dbReference type="ARBA" id="ARBA00023180"/>
    </source>
</evidence>
<evidence type="ECO:0000256" key="3">
    <source>
        <dbReference type="ARBA" id="ARBA00022692"/>
    </source>
</evidence>
<sequence length="543" mass="62491">MKDNTHVQFTADTSLIKLWWKFKMLVSFLIVSGSDQSLSVYVGEDVTLNCSVDSHIPPEDIEEVSWRKRVNDEHITVLLYENNKTLLDASDERYRDRVEFFSDEIHRGNFSLRLKRVRTEDKGLYMCQVFAGPFSQNTTVILEQLGFSSLHIIVLILCISACGSALLICSSIYCRSKNTDNSGRLWKLQVSLVVCPNLCVFFAFLLWGVIEGFVNETVTCCALYILRPVMLFWAVRFLKYLQGTHKTWIRFFNVPRELAVFTIIVYSVFFAHGWKISAHDTSNERRGFQGFFYGSVVLLSLFIMIANISIFKLLFTSVFQELQILSSFRFLNPAILSVPGVQFLLAFCVFFFQHLNKFKVFQKTLILFTMTLLDIPLSIYSHHVLLEREKDYMGWISVISFIQALKMIVLFKFIVHGVQRQQDNAEQRRASLGTTEIALPRCSVFVYMFGAVGLVLLNSAALMTELILKARNGERVIKDLRVIVFPSECVFVLFLLVLQMHAFWKVNKTDNASQRHERDLENTQAHELETLSALDTGVSQEHQ</sequence>
<feature type="domain" description="Ig-like" evidence="12">
    <location>
        <begin position="43"/>
        <end position="129"/>
    </location>
</feature>
<feature type="transmembrane region" description="Helical" evidence="11">
    <location>
        <begin position="330"/>
        <end position="352"/>
    </location>
</feature>
<gene>
    <name evidence="13" type="ORF">E1301_Tti021753</name>
</gene>
<keyword evidence="4" id="KW-0732">Signal</keyword>
<evidence type="ECO:0000256" key="11">
    <source>
        <dbReference type="SAM" id="Phobius"/>
    </source>
</evidence>
<keyword evidence="2" id="KW-1003">Cell membrane</keyword>
<keyword evidence="8" id="KW-0675">Receptor</keyword>
<dbReference type="AlphaFoldDB" id="A0A5A9NAS8"/>
<dbReference type="InterPro" id="IPR003599">
    <property type="entry name" value="Ig_sub"/>
</dbReference>
<feature type="transmembrane region" description="Helical" evidence="11">
    <location>
        <begin position="392"/>
        <end position="415"/>
    </location>
</feature>
<keyword evidence="3 11" id="KW-0812">Transmembrane</keyword>
<dbReference type="FunFam" id="2.60.40.10:FF:000142">
    <property type="entry name" value="V-set domain-containing T-cell activation inhibitor 1"/>
    <property type="match status" value="1"/>
</dbReference>
<dbReference type="GO" id="GO:0007166">
    <property type="term" value="P:cell surface receptor signaling pathway"/>
    <property type="evidence" value="ECO:0007669"/>
    <property type="project" value="TreeGrafter"/>
</dbReference>
<evidence type="ECO:0000256" key="7">
    <source>
        <dbReference type="ARBA" id="ARBA00023157"/>
    </source>
</evidence>
<organism evidence="13 14">
    <name type="scientific">Triplophysa tibetana</name>
    <dbReference type="NCBI Taxonomy" id="1572043"/>
    <lineage>
        <taxon>Eukaryota</taxon>
        <taxon>Metazoa</taxon>
        <taxon>Chordata</taxon>
        <taxon>Craniata</taxon>
        <taxon>Vertebrata</taxon>
        <taxon>Euteleostomi</taxon>
        <taxon>Actinopterygii</taxon>
        <taxon>Neopterygii</taxon>
        <taxon>Teleostei</taxon>
        <taxon>Ostariophysi</taxon>
        <taxon>Cypriniformes</taxon>
        <taxon>Nemacheilidae</taxon>
        <taxon>Triplophysa</taxon>
    </lineage>
</organism>
<evidence type="ECO:0000256" key="1">
    <source>
        <dbReference type="ARBA" id="ARBA00004251"/>
    </source>
</evidence>
<evidence type="ECO:0000256" key="8">
    <source>
        <dbReference type="ARBA" id="ARBA00023170"/>
    </source>
</evidence>
<comment type="subcellular location">
    <subcellularLocation>
        <location evidence="1">Cell membrane</location>
        <topology evidence="1">Single-pass type I membrane protein</topology>
    </subcellularLocation>
</comment>
<evidence type="ECO:0000259" key="12">
    <source>
        <dbReference type="PROSITE" id="PS50835"/>
    </source>
</evidence>
<evidence type="ECO:0000256" key="5">
    <source>
        <dbReference type="ARBA" id="ARBA00022989"/>
    </source>
</evidence>
<dbReference type="Pfam" id="PF07686">
    <property type="entry name" value="V-set"/>
    <property type="match status" value="1"/>
</dbReference>
<keyword evidence="7" id="KW-1015">Disulfide bond</keyword>
<evidence type="ECO:0000256" key="6">
    <source>
        <dbReference type="ARBA" id="ARBA00023136"/>
    </source>
</evidence>
<feature type="transmembrane region" description="Helical" evidence="11">
    <location>
        <begin position="258"/>
        <end position="278"/>
    </location>
</feature>
<dbReference type="PANTHER" id="PTHR25466:SF14">
    <property type="entry name" value="BUTYROPHILIN SUBFAMILY 2 MEMBER A2-LIKE-RELATED"/>
    <property type="match status" value="1"/>
</dbReference>
<evidence type="ECO:0000256" key="2">
    <source>
        <dbReference type="ARBA" id="ARBA00022475"/>
    </source>
</evidence>
<dbReference type="PANTHER" id="PTHR25466">
    <property type="entry name" value="T-LYMPHOCYTE ACTIVATION ANTIGEN"/>
    <property type="match status" value="1"/>
</dbReference>
<dbReference type="Gene3D" id="2.60.40.10">
    <property type="entry name" value="Immunoglobulins"/>
    <property type="match status" value="1"/>
</dbReference>
<dbReference type="InterPro" id="IPR036179">
    <property type="entry name" value="Ig-like_dom_sf"/>
</dbReference>
<dbReference type="PROSITE" id="PS50835">
    <property type="entry name" value="IG_LIKE"/>
    <property type="match status" value="1"/>
</dbReference>
<comment type="caution">
    <text evidence="13">The sequence shown here is derived from an EMBL/GenBank/DDBJ whole genome shotgun (WGS) entry which is preliminary data.</text>
</comment>
<dbReference type="GO" id="GO:0031295">
    <property type="term" value="P:T cell costimulation"/>
    <property type="evidence" value="ECO:0007669"/>
    <property type="project" value="TreeGrafter"/>
</dbReference>
<dbReference type="SMART" id="SM00406">
    <property type="entry name" value="IGv"/>
    <property type="match status" value="1"/>
</dbReference>
<dbReference type="InterPro" id="IPR013783">
    <property type="entry name" value="Ig-like_fold"/>
</dbReference>
<keyword evidence="5 11" id="KW-1133">Transmembrane helix</keyword>
<feature type="transmembrane region" description="Helical" evidence="11">
    <location>
        <begin position="364"/>
        <end position="386"/>
    </location>
</feature>
<evidence type="ECO:0000256" key="10">
    <source>
        <dbReference type="ARBA" id="ARBA00023319"/>
    </source>
</evidence>
<evidence type="ECO:0000313" key="14">
    <source>
        <dbReference type="Proteomes" id="UP000324632"/>
    </source>
</evidence>
<dbReference type="GO" id="GO:0042130">
    <property type="term" value="P:negative regulation of T cell proliferation"/>
    <property type="evidence" value="ECO:0007669"/>
    <property type="project" value="TreeGrafter"/>
</dbReference>
<proteinExistence type="predicted"/>
<dbReference type="GO" id="GO:0071222">
    <property type="term" value="P:cellular response to lipopolysaccharide"/>
    <property type="evidence" value="ECO:0007669"/>
    <property type="project" value="TreeGrafter"/>
</dbReference>
<name>A0A5A9NAS8_9TELE</name>
<reference evidence="13 14" key="1">
    <citation type="journal article" date="2019" name="Mol. Ecol. Resour.">
        <title>Chromosome-level genome assembly of Triplophysa tibetana, a fish adapted to the harsh high-altitude environment of the Tibetan Plateau.</title>
        <authorList>
            <person name="Yang X."/>
            <person name="Liu H."/>
            <person name="Ma Z."/>
            <person name="Zou Y."/>
            <person name="Zou M."/>
            <person name="Mao Y."/>
            <person name="Li X."/>
            <person name="Wang H."/>
            <person name="Chen T."/>
            <person name="Wang W."/>
            <person name="Yang R."/>
        </authorList>
    </citation>
    <scope>NUCLEOTIDE SEQUENCE [LARGE SCALE GENOMIC DNA]</scope>
    <source>
        <strain evidence="13">TTIB1903HZAU</strain>
        <tissue evidence="13">Muscle</tissue>
    </source>
</reference>
<feature type="transmembrane region" description="Helical" evidence="11">
    <location>
        <begin position="480"/>
        <end position="498"/>
    </location>
</feature>
<feature type="transmembrane region" description="Helical" evidence="11">
    <location>
        <begin position="444"/>
        <end position="468"/>
    </location>
</feature>
<keyword evidence="6 11" id="KW-0472">Membrane</keyword>
<dbReference type="GO" id="GO:0006955">
    <property type="term" value="P:immune response"/>
    <property type="evidence" value="ECO:0007669"/>
    <property type="project" value="TreeGrafter"/>
</dbReference>
<accession>A0A5A9NAS8</accession>
<feature type="transmembrane region" description="Helical" evidence="11">
    <location>
        <begin position="152"/>
        <end position="173"/>
    </location>
</feature>
<dbReference type="SMART" id="SM00409">
    <property type="entry name" value="IG"/>
    <property type="match status" value="1"/>
</dbReference>
<dbReference type="InterPro" id="IPR013106">
    <property type="entry name" value="Ig_V-set"/>
</dbReference>
<keyword evidence="14" id="KW-1185">Reference proteome</keyword>
<dbReference type="SUPFAM" id="SSF48726">
    <property type="entry name" value="Immunoglobulin"/>
    <property type="match status" value="1"/>
</dbReference>
<evidence type="ECO:0000313" key="13">
    <source>
        <dbReference type="EMBL" id="KAA0706181.1"/>
    </source>
</evidence>
<dbReference type="Proteomes" id="UP000324632">
    <property type="component" value="Chromosome 21"/>
</dbReference>